<comment type="similarity">
    <text evidence="5">Belongs to the glycosyltransferase 26 family. TagA/TarA subfamily.</text>
</comment>
<dbReference type="CDD" id="cd06533">
    <property type="entry name" value="Glyco_transf_WecG_TagA"/>
    <property type="match status" value="1"/>
</dbReference>
<evidence type="ECO:0000256" key="3">
    <source>
        <dbReference type="ARBA" id="ARBA00022944"/>
    </source>
</evidence>
<evidence type="ECO:0000313" key="7">
    <source>
        <dbReference type="Proteomes" id="UP000050828"/>
    </source>
</evidence>
<evidence type="ECO:0000256" key="4">
    <source>
        <dbReference type="ARBA" id="ARBA00023316"/>
    </source>
</evidence>
<keyword evidence="2 5" id="KW-0808">Transferase</keyword>
<dbReference type="Proteomes" id="UP000050828">
    <property type="component" value="Unassembled WGS sequence"/>
</dbReference>
<dbReference type="NCBIfam" id="TIGR00696">
    <property type="entry name" value="wecG_tagA_cpsF"/>
    <property type="match status" value="1"/>
</dbReference>
<dbReference type="RefSeq" id="WP_054644167.1">
    <property type="nucleotide sequence ID" value="NZ_AZDL01000039.1"/>
</dbReference>
<name>A0AAJ0LEH4_LATCU</name>
<dbReference type="EC" id="2.4.1.187" evidence="5"/>
<keyword evidence="4 5" id="KW-0961">Cell wall biogenesis/degradation</keyword>
<protein>
    <recommendedName>
        <fullName evidence="5">N-acetylglucosaminyldiphosphoundecaprenol N-acetyl-beta-D-mannosaminyltransferase</fullName>
        <ecNumber evidence="5">2.4.1.187</ecNumber>
    </recommendedName>
    <alternativeName>
        <fullName evidence="5">N-acetylmannosaminyltransferase</fullName>
    </alternativeName>
    <alternativeName>
        <fullName evidence="5">UDP-N-acetylmannosamine transferase</fullName>
    </alternativeName>
    <alternativeName>
        <fullName evidence="5">UDP-N-acetylmannosamine:N-acetylglucosaminyl pyrophosphorylundecaprenol N-acetylmannosaminyltransferase</fullName>
    </alternativeName>
</protein>
<evidence type="ECO:0000313" key="6">
    <source>
        <dbReference type="EMBL" id="KRK91898.1"/>
    </source>
</evidence>
<evidence type="ECO:0000256" key="1">
    <source>
        <dbReference type="ARBA" id="ARBA00022676"/>
    </source>
</evidence>
<evidence type="ECO:0000256" key="2">
    <source>
        <dbReference type="ARBA" id="ARBA00022679"/>
    </source>
</evidence>
<dbReference type="GO" id="GO:0047244">
    <property type="term" value="F:N-acetylglucosaminyldiphosphoundecaprenol N-acetyl-beta-D-mannosaminyltransferase activity"/>
    <property type="evidence" value="ECO:0007669"/>
    <property type="project" value="UniProtKB-UniRule"/>
</dbReference>
<dbReference type="GeneID" id="49610995"/>
<dbReference type="InterPro" id="IPR034714">
    <property type="entry name" value="TagA_TarA"/>
</dbReference>
<evidence type="ECO:0000256" key="5">
    <source>
        <dbReference type="HAMAP-Rule" id="MF_02070"/>
    </source>
</evidence>
<dbReference type="GO" id="GO:0019350">
    <property type="term" value="P:teichoic acid biosynthetic process"/>
    <property type="evidence" value="ECO:0007669"/>
    <property type="project" value="UniProtKB-UniRule"/>
</dbReference>
<gene>
    <name evidence="6" type="ORF">FC08_GL001041</name>
</gene>
<dbReference type="AlphaFoldDB" id="A0AAJ0LEH4"/>
<comment type="caution">
    <text evidence="6">The sequence shown here is derived from an EMBL/GenBank/DDBJ whole genome shotgun (WGS) entry which is preliminary data.</text>
</comment>
<reference evidence="6 7" key="1">
    <citation type="journal article" date="2015" name="Genome Announc.">
        <title>Expanding the biotechnology potential of lactobacilli through comparative genomics of 213 strains and associated genera.</title>
        <authorList>
            <person name="Sun Z."/>
            <person name="Harris H.M."/>
            <person name="McCann A."/>
            <person name="Guo C."/>
            <person name="Argimon S."/>
            <person name="Zhang W."/>
            <person name="Yang X."/>
            <person name="Jeffery I.B."/>
            <person name="Cooney J.C."/>
            <person name="Kagawa T.F."/>
            <person name="Liu W."/>
            <person name="Song Y."/>
            <person name="Salvetti E."/>
            <person name="Wrobel A."/>
            <person name="Rasinkangas P."/>
            <person name="Parkhill J."/>
            <person name="Rea M.C."/>
            <person name="O'Sullivan O."/>
            <person name="Ritari J."/>
            <person name="Douillard F.P."/>
            <person name="Paul Ross R."/>
            <person name="Yang R."/>
            <person name="Briner A.E."/>
            <person name="Felis G.E."/>
            <person name="de Vos W.M."/>
            <person name="Barrangou R."/>
            <person name="Klaenhammer T.R."/>
            <person name="Caufield P.W."/>
            <person name="Cui Y."/>
            <person name="Zhang H."/>
            <person name="O'Toole P.W."/>
        </authorList>
    </citation>
    <scope>NUCLEOTIDE SEQUENCE [LARGE SCALE GENOMIC DNA]</scope>
    <source>
        <strain evidence="6 7">DSM 20019</strain>
    </source>
</reference>
<dbReference type="PANTHER" id="PTHR34136:SF1">
    <property type="entry name" value="UDP-N-ACETYL-D-MANNOSAMINURONIC ACID TRANSFERASE"/>
    <property type="match status" value="1"/>
</dbReference>
<proteinExistence type="inferred from homology"/>
<dbReference type="PANTHER" id="PTHR34136">
    <property type="match status" value="1"/>
</dbReference>
<dbReference type="GO" id="GO:0071555">
    <property type="term" value="P:cell wall organization"/>
    <property type="evidence" value="ECO:0007669"/>
    <property type="project" value="UniProtKB-KW"/>
</dbReference>
<keyword evidence="3 5" id="KW-0777">Teichoic acid biosynthesis</keyword>
<comment type="catalytic activity">
    <reaction evidence="5">
        <text>UDP-N-acetyl-alpha-D-mannosamine + N-acetyl-alpha-D-glucosaminyl-di-trans,octa-cis-undecaprenyl diphosphate = N-acetyl-beta-D-mannosaminyl-(1-&gt;4)-N-acetyl-alpha-D-glucosaminyl di-trans,octa-cis-undecaprenyl diphosphate + UDP + H(+)</text>
        <dbReference type="Rhea" id="RHEA:16053"/>
        <dbReference type="ChEBI" id="CHEBI:15378"/>
        <dbReference type="ChEBI" id="CHEBI:58223"/>
        <dbReference type="ChEBI" id="CHEBI:62959"/>
        <dbReference type="ChEBI" id="CHEBI:68623"/>
        <dbReference type="ChEBI" id="CHEBI:132210"/>
        <dbReference type="EC" id="2.4.1.187"/>
    </reaction>
</comment>
<dbReference type="HAMAP" id="MF_02070">
    <property type="entry name" value="TagA_TarA"/>
    <property type="match status" value="1"/>
</dbReference>
<sequence length="233" mass="26976">MAFDNYTKAEFIEKFENRIHQQEKTLVVTANPEIVMYAKDNPKYKTLLSNEADYITADGIGVVKAGEILKTPIKERVTGYDLFLDLLNMANQKHLSIYLIGAKQEIIELAVKRVQEEYPNISLVGYRNGYFDLDDQTVQQAIIDKAPDMVFAALGFPRQEYFLADLKHKLNKGYLMGIGGSFDVFSGITKRAPVWMQDLHLEWFYRLLKEPTRFKRMLVLPKFIQEVKRVGKR</sequence>
<dbReference type="Pfam" id="PF03808">
    <property type="entry name" value="Glyco_tran_WecG"/>
    <property type="match status" value="1"/>
</dbReference>
<keyword evidence="1 5" id="KW-0328">Glycosyltransferase</keyword>
<organism evidence="6 7">
    <name type="scientific">Latilactobacillus curvatus JCM 1096 = DSM 20019</name>
    <dbReference type="NCBI Taxonomy" id="1293592"/>
    <lineage>
        <taxon>Bacteria</taxon>
        <taxon>Bacillati</taxon>
        <taxon>Bacillota</taxon>
        <taxon>Bacilli</taxon>
        <taxon>Lactobacillales</taxon>
        <taxon>Lactobacillaceae</taxon>
        <taxon>Latilactobacillus</taxon>
    </lineage>
</organism>
<accession>A0AAJ0LEH4</accession>
<dbReference type="EMBL" id="AZDL01000039">
    <property type="protein sequence ID" value="KRK91898.1"/>
    <property type="molecule type" value="Genomic_DNA"/>
</dbReference>
<comment type="function">
    <text evidence="5">Catalyzes the conversion of GlcNAc-PP-undecaprenol into ManNAc-GlcNAc-PP-undecaprenol, the first committed lipid intermediate in the de novo synthesis of teichoic acid.</text>
</comment>
<dbReference type="InterPro" id="IPR004629">
    <property type="entry name" value="WecG_TagA_CpsF"/>
</dbReference>
<comment type="pathway">
    <text evidence="5">Cell wall biogenesis; teichoic acid biosynthesis.</text>
</comment>